<keyword evidence="2" id="KW-1133">Transmembrane helix</keyword>
<dbReference type="KEGG" id="phet:94287274"/>
<evidence type="ECO:0000313" key="3">
    <source>
        <dbReference type="EMBL" id="KAG5492570.1"/>
    </source>
</evidence>
<feature type="transmembrane region" description="Helical" evidence="2">
    <location>
        <begin position="773"/>
        <end position="792"/>
    </location>
</feature>
<feature type="region of interest" description="Disordered" evidence="1">
    <location>
        <begin position="900"/>
        <end position="933"/>
    </location>
</feature>
<dbReference type="OrthoDB" id="273623at2759"/>
<evidence type="ECO:0000256" key="2">
    <source>
        <dbReference type="SAM" id="Phobius"/>
    </source>
</evidence>
<accession>A0A836HXI9</accession>
<dbReference type="RefSeq" id="XP_067753354.1">
    <property type="nucleotide sequence ID" value="XM_067897197.1"/>
</dbReference>
<dbReference type="AlphaFoldDB" id="A0A836HXI9"/>
<name>A0A836HXI9_9TRYP</name>
<keyword evidence="2" id="KW-0812">Transmembrane</keyword>
<feature type="transmembrane region" description="Helical" evidence="2">
    <location>
        <begin position="858"/>
        <end position="875"/>
    </location>
</feature>
<evidence type="ECO:0000256" key="1">
    <source>
        <dbReference type="SAM" id="MobiDB-lite"/>
    </source>
</evidence>
<proteinExistence type="predicted"/>
<feature type="transmembrane region" description="Helical" evidence="2">
    <location>
        <begin position="12"/>
        <end position="37"/>
    </location>
</feature>
<keyword evidence="4" id="KW-1185">Reference proteome</keyword>
<feature type="transmembrane region" description="Helical" evidence="2">
    <location>
        <begin position="49"/>
        <end position="66"/>
    </location>
</feature>
<feature type="compositionally biased region" description="Basic and acidic residues" evidence="1">
    <location>
        <begin position="915"/>
        <end position="926"/>
    </location>
</feature>
<feature type="transmembrane region" description="Helical" evidence="2">
    <location>
        <begin position="96"/>
        <end position="118"/>
    </location>
</feature>
<evidence type="ECO:0000313" key="4">
    <source>
        <dbReference type="Proteomes" id="UP000674318"/>
    </source>
</evidence>
<feature type="transmembrane region" description="Helical" evidence="2">
    <location>
        <begin position="798"/>
        <end position="819"/>
    </location>
</feature>
<reference evidence="3 4" key="1">
    <citation type="submission" date="2021-02" db="EMBL/GenBank/DDBJ databases">
        <title>Porcisia hertigi Genome sequencing and assembly.</title>
        <authorList>
            <person name="Almutairi H."/>
            <person name="Gatherer D."/>
        </authorList>
    </citation>
    <scope>NUCLEOTIDE SEQUENCE [LARGE SCALE GENOMIC DNA]</scope>
    <source>
        <strain evidence="3 4">C119</strain>
    </source>
</reference>
<sequence length="948" mass="105228">MLRCNEPTFYAGLALLCSVAGSFAMVRAILYALGVAIHHLTEVKCLPSFLEHIVWVAGLFIAVVVLGDVSALTPWVVLLATATSGACCWSRRSFRWIGLSSYVLYSLAVMHVVGPLFLEEVELNGQEWSALMQGQRVLIPSAPPRPTDGRFALDESTPALYIYSYYRKVKIEGSTSPLAASTAPVASLRLPSELQLWWTRGPREVSRGTARVTKRPRHAFKPSVDHFLPTYHVMATGDDTQLLYYRREVDISAPPVVGGSDSILLLGHHGVIRHSNLYCIIPAQLIVPPPQSAAHVPSSSADVPCLRLRNTTRLHNVTIHWAFHPSFFSVPATSQADAHLVNSSNGTRYAWQSLQISSNSDQSCVDVESRLQRDFGIAVASSLIECVNEVNVKKLPLPFVAKAPLLVWLRWQFPEYVRRVQDWLVFLSSHVTTLASVLAVEVFHMSCRSATLLRQQCRVWVVKMAPYVKSGAEQTTLFARGAWCGSLATPGSSIGAGEGGGAVPQDLLNTMIMTPLSWCDEFASAYGTHPAFRAGAHTHASVAALVSVLVDALDLVPGVWSVYAWAWNTEYCITVWIVVTLRRVFSFLFYVAPPPIFHMLTLTAERTAALAPRVVTPLRCLWRKFSQLRVLTYFEGFCVFMWTLEKRLWCYEWITLKQVLTFFGRRCEKAVYLCAKCAAVSGVWVNTLVRHYNGTSFPTHMAVTLLQTTLLGIAMRNELNEVVVAEQRERAPVRNLVTRYMPTSLATWPPLSSFASRVSGFWTVARDHFVASLHYLLLHAVAALVLIGLSVLPLASKLYALSLHYVFPWLSCRYFLLFFSHDLPPARRVTVCFVGRMTVATVLQDTVGDFIYHVLKDTFIAVGLTGGLALLLWAWPQRATLAKQLATAISDSLQATPTSKSVGAREVADSSGVESRTKEKTAHDVEAQQQQQQQDMLVMKQVNFSDAN</sequence>
<dbReference type="Proteomes" id="UP000674318">
    <property type="component" value="Chromosome 35"/>
</dbReference>
<dbReference type="EMBL" id="JAFJZO010000035">
    <property type="protein sequence ID" value="KAG5492570.1"/>
    <property type="molecule type" value="Genomic_DNA"/>
</dbReference>
<evidence type="ECO:0008006" key="5">
    <source>
        <dbReference type="Google" id="ProtNLM"/>
    </source>
</evidence>
<organism evidence="3 4">
    <name type="scientific">Porcisia hertigi</name>
    <dbReference type="NCBI Taxonomy" id="2761500"/>
    <lineage>
        <taxon>Eukaryota</taxon>
        <taxon>Discoba</taxon>
        <taxon>Euglenozoa</taxon>
        <taxon>Kinetoplastea</taxon>
        <taxon>Metakinetoplastina</taxon>
        <taxon>Trypanosomatida</taxon>
        <taxon>Trypanosomatidae</taxon>
        <taxon>Leishmaniinae</taxon>
        <taxon>Porcisia</taxon>
    </lineage>
</organism>
<gene>
    <name evidence="3" type="ORF">JKF63_01149</name>
</gene>
<comment type="caution">
    <text evidence="3">The sequence shown here is derived from an EMBL/GenBank/DDBJ whole genome shotgun (WGS) entry which is preliminary data.</text>
</comment>
<protein>
    <recommendedName>
        <fullName evidence="5">Transmembrane protein</fullName>
    </recommendedName>
</protein>
<dbReference type="GeneID" id="94287274"/>
<keyword evidence="2" id="KW-0472">Membrane</keyword>